<dbReference type="EMBL" id="OX451736">
    <property type="protein sequence ID" value="CAI8587244.1"/>
    <property type="molecule type" value="Genomic_DNA"/>
</dbReference>
<accession>A0AAV0YRE8</accession>
<protein>
    <recommendedName>
        <fullName evidence="1">DUF676 domain-containing protein</fullName>
    </recommendedName>
</protein>
<organism evidence="2 3">
    <name type="scientific">Vicia faba</name>
    <name type="common">Broad bean</name>
    <name type="synonym">Faba vulgaris</name>
    <dbReference type="NCBI Taxonomy" id="3906"/>
    <lineage>
        <taxon>Eukaryota</taxon>
        <taxon>Viridiplantae</taxon>
        <taxon>Streptophyta</taxon>
        <taxon>Embryophyta</taxon>
        <taxon>Tracheophyta</taxon>
        <taxon>Spermatophyta</taxon>
        <taxon>Magnoliopsida</taxon>
        <taxon>eudicotyledons</taxon>
        <taxon>Gunneridae</taxon>
        <taxon>Pentapetalae</taxon>
        <taxon>rosids</taxon>
        <taxon>fabids</taxon>
        <taxon>Fabales</taxon>
        <taxon>Fabaceae</taxon>
        <taxon>Papilionoideae</taxon>
        <taxon>50 kb inversion clade</taxon>
        <taxon>NPAAA clade</taxon>
        <taxon>Hologalegina</taxon>
        <taxon>IRL clade</taxon>
        <taxon>Fabeae</taxon>
        <taxon>Vicia</taxon>
    </lineage>
</organism>
<sequence length="238" mass="26572">MLATDPTVALRIPVRNPPRSLFTSTTTCCFYSGGTRSRPSFSVGPTLSLNSIKMQLLRRLKVEAEIGGEDLFNAGATDKRVPNHLVIMVNGITGSASDWRYAAEQFVKRLPDKVIVHRSECNSSRLTFDGVDTMGERLAEEVLSVARRWPEVQKISFVAHSLGGLVARYAIGRLYHSSLKLEHLGTTRNCFNEEKTEYSKQYLEQSYEAKVAGLEPMNFITFATPHLGSRGNKQVLLY</sequence>
<evidence type="ECO:0000313" key="2">
    <source>
        <dbReference type="EMBL" id="CAI8587244.1"/>
    </source>
</evidence>
<gene>
    <name evidence="2" type="ORF">VFH_I290320</name>
</gene>
<keyword evidence="3" id="KW-1185">Reference proteome</keyword>
<dbReference type="Gene3D" id="3.40.50.1820">
    <property type="entry name" value="alpha/beta hydrolase"/>
    <property type="match status" value="1"/>
</dbReference>
<proteinExistence type="predicted"/>
<dbReference type="InterPro" id="IPR044294">
    <property type="entry name" value="Lipase-like"/>
</dbReference>
<dbReference type="InterPro" id="IPR029058">
    <property type="entry name" value="AB_hydrolase_fold"/>
</dbReference>
<dbReference type="PANTHER" id="PTHR12482">
    <property type="entry name" value="LIPASE ROG1-RELATED-RELATED"/>
    <property type="match status" value="1"/>
</dbReference>
<dbReference type="AlphaFoldDB" id="A0AAV0YRE8"/>
<evidence type="ECO:0000313" key="3">
    <source>
        <dbReference type="Proteomes" id="UP001157006"/>
    </source>
</evidence>
<evidence type="ECO:0000259" key="1">
    <source>
        <dbReference type="Pfam" id="PF05057"/>
    </source>
</evidence>
<dbReference type="SUPFAM" id="SSF53474">
    <property type="entry name" value="alpha/beta-Hydrolases"/>
    <property type="match status" value="1"/>
</dbReference>
<reference evidence="2 3" key="1">
    <citation type="submission" date="2023-01" db="EMBL/GenBank/DDBJ databases">
        <authorList>
            <person name="Kreplak J."/>
        </authorList>
    </citation>
    <scope>NUCLEOTIDE SEQUENCE [LARGE SCALE GENOMIC DNA]</scope>
</reference>
<feature type="domain" description="DUF676" evidence="1">
    <location>
        <begin position="82"/>
        <end position="235"/>
    </location>
</feature>
<dbReference type="Proteomes" id="UP001157006">
    <property type="component" value="Chromosome 1L"/>
</dbReference>
<dbReference type="Pfam" id="PF05057">
    <property type="entry name" value="DUF676"/>
    <property type="match status" value="1"/>
</dbReference>
<name>A0AAV0YRE8_VICFA</name>
<dbReference type="InterPro" id="IPR007751">
    <property type="entry name" value="DUF676_lipase-like"/>
</dbReference>
<dbReference type="PANTHER" id="PTHR12482:SF4">
    <property type="entry name" value="ALPHA_BETA-HYDROLASES SUPERFAMILY PROTEIN"/>
    <property type="match status" value="1"/>
</dbReference>